<dbReference type="Pfam" id="PF07484">
    <property type="entry name" value="Collar"/>
    <property type="match status" value="1"/>
</dbReference>
<dbReference type="Proteomes" id="UP000215002">
    <property type="component" value="Chromosome"/>
</dbReference>
<dbReference type="EMBL" id="CP022743">
    <property type="protein sequence ID" value="ASU34282.1"/>
    <property type="molecule type" value="Genomic_DNA"/>
</dbReference>
<accession>A0A223NWN7</accession>
<reference evidence="2 3" key="1">
    <citation type="submission" date="2017-08" db="EMBL/GenBank/DDBJ databases">
        <title>Complete genome sequence of Mucilaginibacter sp. strain BJC16-A31.</title>
        <authorList>
            <consortium name="Henan University of Science and Technology"/>
            <person name="You X."/>
        </authorList>
    </citation>
    <scope>NUCLEOTIDE SEQUENCE [LARGE SCALE GENOMIC DNA]</scope>
    <source>
        <strain evidence="2 3">BJC16-A31</strain>
    </source>
</reference>
<organism evidence="2 3">
    <name type="scientific">Mucilaginibacter xinganensis</name>
    <dbReference type="NCBI Taxonomy" id="1234841"/>
    <lineage>
        <taxon>Bacteria</taxon>
        <taxon>Pseudomonadati</taxon>
        <taxon>Bacteroidota</taxon>
        <taxon>Sphingobacteriia</taxon>
        <taxon>Sphingobacteriales</taxon>
        <taxon>Sphingobacteriaceae</taxon>
        <taxon>Mucilaginibacter</taxon>
    </lineage>
</organism>
<dbReference type="OrthoDB" id="9810174at2"/>
<evidence type="ECO:0000313" key="2">
    <source>
        <dbReference type="EMBL" id="ASU34282.1"/>
    </source>
</evidence>
<evidence type="ECO:0000259" key="1">
    <source>
        <dbReference type="Pfam" id="PF07484"/>
    </source>
</evidence>
<protein>
    <submittedName>
        <fullName evidence="2">Microcystin-dependent protein</fullName>
    </submittedName>
</protein>
<dbReference type="InterPro" id="IPR037053">
    <property type="entry name" value="Phage_tail_collar_dom_sf"/>
</dbReference>
<keyword evidence="3" id="KW-1185">Reference proteome</keyword>
<name>A0A223NWN7_9SPHI</name>
<feature type="domain" description="Phage tail collar" evidence="1">
    <location>
        <begin position="7"/>
        <end position="63"/>
    </location>
</feature>
<dbReference type="AlphaFoldDB" id="A0A223NWN7"/>
<dbReference type="RefSeq" id="WP_094570652.1">
    <property type="nucleotide sequence ID" value="NZ_CP022743.1"/>
</dbReference>
<evidence type="ECO:0000313" key="3">
    <source>
        <dbReference type="Proteomes" id="UP000215002"/>
    </source>
</evidence>
<dbReference type="InterPro" id="IPR011083">
    <property type="entry name" value="Phage_tail_collar_dom"/>
</dbReference>
<proteinExistence type="predicted"/>
<dbReference type="KEGG" id="muc:MuYL_2395"/>
<dbReference type="SUPFAM" id="SSF88874">
    <property type="entry name" value="Receptor-binding domain of short tail fibre protein gp12"/>
    <property type="match status" value="1"/>
</dbReference>
<gene>
    <name evidence="2" type="ORF">MuYL_2395</name>
</gene>
<sequence>MNPSFIGAIYIFGGNFPIAGFSFCQGQLVAISENDTLYTLLGTTFGGDGVQTFGLPDLRGRMIVGQGQGPGLSQYVIGQRSGVENVTLTTNTMPSHTHLINANSGAGTTSTASTSSYMAAVVSGTTPENFYNTATPNATLAASTLSSAGSNIPFSIVQPVLAMNYVISLYGIYPSRN</sequence>
<dbReference type="Gene3D" id="3.90.1340.10">
    <property type="entry name" value="Phage tail collar domain"/>
    <property type="match status" value="1"/>
</dbReference>